<dbReference type="InterPro" id="IPR024041">
    <property type="entry name" value="NH4_transpt_AmtB-like_dom"/>
</dbReference>
<dbReference type="SUPFAM" id="SSF111352">
    <property type="entry name" value="Ammonium transporter"/>
    <property type="match status" value="1"/>
</dbReference>
<name>A0A1D7TG09_9BACT</name>
<comment type="subcellular location">
    <subcellularLocation>
        <location evidence="1">Membrane</location>
        <topology evidence="1">Multi-pass membrane protein</topology>
    </subcellularLocation>
</comment>
<sequence length="393" mass="42063">MDVSSIQYVIDTFFLLFTAVLILLMVPGFAMLEAGLVRSKNASAVLTGNVMLYAITSFVFLLWGYNLMFGGNGFFLNGVAVEGYSAYAYFLFQMAFVSKTVSIMSGGVSERIRIVPFMIFAVLMSGFIYPMVGNAIWGGGFLKEVHDLAGCTVIHSVGGWALLAGILVLGARRGRYGKEGQVRAIPASNIPLVTLGAMLLWIGWFGFNGGSAFTISSVEKADLVGLIIVNTNTAGLAGAISAAFIIYFQYKKLDITMILNGALGGLVAITASADVVGLWEPIIIGAIGGILVVFAVPLFDKFKIDDPVGALSVHLVNGIWGTLAVALFADFSLLTQLKGIALTGLFTFPISYIAFVLIKKMIGLRSDEEHEYVGLDLEECGLEAYPEFAKSKV</sequence>
<keyword evidence="8" id="KW-1185">Reference proteome</keyword>
<evidence type="ECO:0000256" key="3">
    <source>
        <dbReference type="ARBA" id="ARBA00022989"/>
    </source>
</evidence>
<protein>
    <submittedName>
        <fullName evidence="7">Ammonium transporter</fullName>
    </submittedName>
</protein>
<feature type="transmembrane region" description="Helical" evidence="5">
    <location>
        <begin position="311"/>
        <end position="334"/>
    </location>
</feature>
<feature type="transmembrane region" description="Helical" evidence="5">
    <location>
        <begin position="44"/>
        <end position="64"/>
    </location>
</feature>
<keyword evidence="2 5" id="KW-0812">Transmembrane</keyword>
<keyword evidence="4 5" id="KW-0472">Membrane</keyword>
<evidence type="ECO:0000313" key="7">
    <source>
        <dbReference type="EMBL" id="AOO63958.1"/>
    </source>
</evidence>
<dbReference type="PATRIC" id="fig|1193502.14.peg.165"/>
<dbReference type="EMBL" id="CP017111">
    <property type="protein sequence ID" value="AOO63958.1"/>
    <property type="molecule type" value="Genomic_DNA"/>
</dbReference>
<dbReference type="RefSeq" id="WP_069476953.1">
    <property type="nucleotide sequence ID" value="NZ_CP017111.1"/>
</dbReference>
<evidence type="ECO:0000313" key="8">
    <source>
        <dbReference type="Proteomes" id="UP000094609"/>
    </source>
</evidence>
<dbReference type="GO" id="GO:0008519">
    <property type="term" value="F:ammonium channel activity"/>
    <property type="evidence" value="ECO:0007669"/>
    <property type="project" value="InterPro"/>
</dbReference>
<feature type="transmembrane region" description="Helical" evidence="5">
    <location>
        <begin position="282"/>
        <end position="299"/>
    </location>
</feature>
<dbReference type="Proteomes" id="UP000094609">
    <property type="component" value="Chromosome"/>
</dbReference>
<feature type="domain" description="Ammonium transporter AmtB-like" evidence="6">
    <location>
        <begin position="14"/>
        <end position="385"/>
    </location>
</feature>
<evidence type="ECO:0000259" key="6">
    <source>
        <dbReference type="Pfam" id="PF00909"/>
    </source>
</evidence>
<feature type="transmembrane region" description="Helical" evidence="5">
    <location>
        <begin position="114"/>
        <end position="132"/>
    </location>
</feature>
<feature type="transmembrane region" description="Helical" evidence="5">
    <location>
        <begin position="224"/>
        <end position="248"/>
    </location>
</feature>
<dbReference type="Gene3D" id="1.10.3430.10">
    <property type="entry name" value="Ammonium transporter AmtB like domains"/>
    <property type="match status" value="1"/>
</dbReference>
<dbReference type="PANTHER" id="PTHR11730:SF62">
    <property type="entry name" value="AMMONIUM TRANSPORTER SLL1017-RELATED"/>
    <property type="match status" value="1"/>
</dbReference>
<evidence type="ECO:0000256" key="4">
    <source>
        <dbReference type="ARBA" id="ARBA00023136"/>
    </source>
</evidence>
<dbReference type="AlphaFoldDB" id="A0A1D7TG09"/>
<feature type="transmembrane region" description="Helical" evidence="5">
    <location>
        <begin position="12"/>
        <end position="32"/>
    </location>
</feature>
<dbReference type="Pfam" id="PF00909">
    <property type="entry name" value="Ammonium_transp"/>
    <property type="match status" value="1"/>
</dbReference>
<dbReference type="KEGG" id="shal:SHALO_0161"/>
<evidence type="ECO:0000256" key="1">
    <source>
        <dbReference type="ARBA" id="ARBA00004141"/>
    </source>
</evidence>
<proteinExistence type="predicted"/>
<dbReference type="GO" id="GO:0097272">
    <property type="term" value="P:ammonium homeostasis"/>
    <property type="evidence" value="ECO:0007669"/>
    <property type="project" value="TreeGrafter"/>
</dbReference>
<organism evidence="7 8">
    <name type="scientific">Sulfurospirillum halorespirans DSM 13726</name>
    <dbReference type="NCBI Taxonomy" id="1193502"/>
    <lineage>
        <taxon>Bacteria</taxon>
        <taxon>Pseudomonadati</taxon>
        <taxon>Campylobacterota</taxon>
        <taxon>Epsilonproteobacteria</taxon>
        <taxon>Campylobacterales</taxon>
        <taxon>Sulfurospirillaceae</taxon>
        <taxon>Sulfurospirillum</taxon>
    </lineage>
</organism>
<accession>A0A1D7TG09</accession>
<feature type="transmembrane region" description="Helical" evidence="5">
    <location>
        <begin position="84"/>
        <end position="102"/>
    </location>
</feature>
<evidence type="ECO:0000256" key="5">
    <source>
        <dbReference type="SAM" id="Phobius"/>
    </source>
</evidence>
<reference evidence="8" key="1">
    <citation type="submission" date="2016-08" db="EMBL/GenBank/DDBJ databases">
        <title>Complete genome sequence of the organohalide-respiring Epsilonproteobacterium Sulfurospirillum halorespirans.</title>
        <authorList>
            <person name="Goris T."/>
            <person name="Zimmermann J."/>
            <person name="Schenz B."/>
            <person name="Lemos M."/>
            <person name="Hackermueller J."/>
            <person name="Diekert G."/>
        </authorList>
    </citation>
    <scope>NUCLEOTIDE SEQUENCE [LARGE SCALE GENOMIC DNA]</scope>
    <source>
        <strain>DSM 13726</strain>
        <strain evidence="8">PCE-M2</strain>
    </source>
</reference>
<feature type="transmembrane region" description="Helical" evidence="5">
    <location>
        <begin position="184"/>
        <end position="204"/>
    </location>
</feature>
<dbReference type="PANTHER" id="PTHR11730">
    <property type="entry name" value="AMMONIUM TRANSPORTER"/>
    <property type="match status" value="1"/>
</dbReference>
<keyword evidence="3 5" id="KW-1133">Transmembrane helix</keyword>
<feature type="transmembrane region" description="Helical" evidence="5">
    <location>
        <begin position="255"/>
        <end position="276"/>
    </location>
</feature>
<evidence type="ECO:0000256" key="2">
    <source>
        <dbReference type="ARBA" id="ARBA00022692"/>
    </source>
</evidence>
<feature type="transmembrane region" description="Helical" evidence="5">
    <location>
        <begin position="340"/>
        <end position="358"/>
    </location>
</feature>
<feature type="transmembrane region" description="Helical" evidence="5">
    <location>
        <begin position="152"/>
        <end position="172"/>
    </location>
</feature>
<dbReference type="STRING" id="1193502.SHALO_0161"/>
<dbReference type="InterPro" id="IPR029020">
    <property type="entry name" value="Ammonium/urea_transptr"/>
</dbReference>
<gene>
    <name evidence="7" type="ORF">SHALO_0161</name>
</gene>
<dbReference type="GO" id="GO:0016020">
    <property type="term" value="C:membrane"/>
    <property type="evidence" value="ECO:0007669"/>
    <property type="project" value="UniProtKB-SubCell"/>
</dbReference>